<protein>
    <submittedName>
        <fullName evidence="2">Uncharacterized protein</fullName>
    </submittedName>
</protein>
<organism evidence="2 3">
    <name type="scientific">Glycomyces albidus</name>
    <dbReference type="NCBI Taxonomy" id="2656774"/>
    <lineage>
        <taxon>Bacteria</taxon>
        <taxon>Bacillati</taxon>
        <taxon>Actinomycetota</taxon>
        <taxon>Actinomycetes</taxon>
        <taxon>Glycomycetales</taxon>
        <taxon>Glycomycetaceae</taxon>
        <taxon>Glycomyces</taxon>
    </lineage>
</organism>
<accession>A0A6L5G572</accession>
<keyword evidence="3" id="KW-1185">Reference proteome</keyword>
<dbReference type="EMBL" id="WIAO01000003">
    <property type="protein sequence ID" value="MQM24789.1"/>
    <property type="molecule type" value="Genomic_DNA"/>
</dbReference>
<comment type="caution">
    <text evidence="2">The sequence shown here is derived from an EMBL/GenBank/DDBJ whole genome shotgun (WGS) entry which is preliminary data.</text>
</comment>
<evidence type="ECO:0000256" key="1">
    <source>
        <dbReference type="SAM" id="Phobius"/>
    </source>
</evidence>
<proteinExistence type="predicted"/>
<keyword evidence="1" id="KW-0812">Transmembrane</keyword>
<dbReference type="Proteomes" id="UP000477750">
    <property type="component" value="Unassembled WGS sequence"/>
</dbReference>
<evidence type="ECO:0000313" key="2">
    <source>
        <dbReference type="EMBL" id="MQM24789.1"/>
    </source>
</evidence>
<feature type="transmembrane region" description="Helical" evidence="1">
    <location>
        <begin position="40"/>
        <end position="59"/>
    </location>
</feature>
<dbReference type="RefSeq" id="WP_153023970.1">
    <property type="nucleotide sequence ID" value="NZ_WIAO01000003.1"/>
</dbReference>
<sequence>MNIDFGQLMARWAKRALYVGLIIGTPIVAIAALLNQLFFSLALAVPLLLVANAYTLAALEQVRRRFDDVDRLREEVRHFGSNNSRIYRNDTDFYADVRMSVAKARESVWVSYIRQFRENAPRIELERHLEACFEWARRDSRHVFRRIMSSGTAAEVMTTGRRFDEQQLEYVKAAEDQGFNYLAKVLTWAPMHHTDSYSMILIDDEEFYFVLSGAEDEFWALHVNSRNLAAGPLRDRFNDLWREAHSLRDHCEGRCDCVPER</sequence>
<feature type="transmembrane region" description="Helical" evidence="1">
    <location>
        <begin position="16"/>
        <end position="34"/>
    </location>
</feature>
<keyword evidence="1" id="KW-0472">Membrane</keyword>
<keyword evidence="1" id="KW-1133">Transmembrane helix</keyword>
<name>A0A6L5G572_9ACTN</name>
<evidence type="ECO:0000313" key="3">
    <source>
        <dbReference type="Proteomes" id="UP000477750"/>
    </source>
</evidence>
<dbReference type="AlphaFoldDB" id="A0A6L5G572"/>
<gene>
    <name evidence="2" type="ORF">GFD30_04225</name>
</gene>
<reference evidence="2 3" key="1">
    <citation type="submission" date="2019-10" db="EMBL/GenBank/DDBJ databases">
        <title>Glycomyces albidus sp. nov., a novel actinomycete isolated from rhizosphere soil of wheat (Triticum aestivum L.).</title>
        <authorList>
            <person name="Qian L."/>
        </authorList>
    </citation>
    <scope>NUCLEOTIDE SEQUENCE [LARGE SCALE GENOMIC DNA]</scope>
    <source>
        <strain evidence="2 3">NEAU-7082</strain>
    </source>
</reference>